<name>A0ABV7H6A6_9GAMM</name>
<dbReference type="SMART" id="SM00342">
    <property type="entry name" value="HTH_ARAC"/>
    <property type="match status" value="1"/>
</dbReference>
<gene>
    <name evidence="5" type="ORF">ACFOEK_00125</name>
</gene>
<dbReference type="PRINTS" id="PR00032">
    <property type="entry name" value="HTHARAC"/>
</dbReference>
<dbReference type="InterPro" id="IPR020449">
    <property type="entry name" value="Tscrpt_reg_AraC-type_HTH"/>
</dbReference>
<dbReference type="Gene3D" id="1.10.10.60">
    <property type="entry name" value="Homeodomain-like"/>
    <property type="match status" value="1"/>
</dbReference>
<keyword evidence="2" id="KW-0238">DNA-binding</keyword>
<evidence type="ECO:0000259" key="4">
    <source>
        <dbReference type="PROSITE" id="PS01124"/>
    </source>
</evidence>
<evidence type="ECO:0000313" key="6">
    <source>
        <dbReference type="Proteomes" id="UP001595476"/>
    </source>
</evidence>
<dbReference type="EMBL" id="JBHRSZ010000001">
    <property type="protein sequence ID" value="MFC3149429.1"/>
    <property type="molecule type" value="Genomic_DNA"/>
</dbReference>
<dbReference type="SUPFAM" id="SSF46689">
    <property type="entry name" value="Homeodomain-like"/>
    <property type="match status" value="2"/>
</dbReference>
<dbReference type="InterPro" id="IPR018062">
    <property type="entry name" value="HTH_AraC-typ_CS"/>
</dbReference>
<feature type="domain" description="HTH araC/xylS-type" evidence="4">
    <location>
        <begin position="221"/>
        <end position="319"/>
    </location>
</feature>
<dbReference type="InterPro" id="IPR018060">
    <property type="entry name" value="HTH_AraC"/>
</dbReference>
<dbReference type="PANTHER" id="PTHR47893:SF1">
    <property type="entry name" value="REGULATORY PROTEIN PCHR"/>
    <property type="match status" value="1"/>
</dbReference>
<dbReference type="PANTHER" id="PTHR47893">
    <property type="entry name" value="REGULATORY PROTEIN PCHR"/>
    <property type="match status" value="1"/>
</dbReference>
<evidence type="ECO:0000256" key="2">
    <source>
        <dbReference type="ARBA" id="ARBA00023125"/>
    </source>
</evidence>
<protein>
    <submittedName>
        <fullName evidence="5">Helix-turn-helix domain-containing protein</fullName>
    </submittedName>
</protein>
<dbReference type="RefSeq" id="WP_386714341.1">
    <property type="nucleotide sequence ID" value="NZ_JBHRSZ010000001.1"/>
</dbReference>
<dbReference type="PROSITE" id="PS00041">
    <property type="entry name" value="HTH_ARAC_FAMILY_1"/>
    <property type="match status" value="1"/>
</dbReference>
<evidence type="ECO:0000256" key="3">
    <source>
        <dbReference type="ARBA" id="ARBA00023163"/>
    </source>
</evidence>
<dbReference type="InterPro" id="IPR009057">
    <property type="entry name" value="Homeodomain-like_sf"/>
</dbReference>
<keyword evidence="3" id="KW-0804">Transcription</keyword>
<evidence type="ECO:0000313" key="5">
    <source>
        <dbReference type="EMBL" id="MFC3149429.1"/>
    </source>
</evidence>
<organism evidence="5 6">
    <name type="scientific">Litoribrevibacter euphylliae</name>
    <dbReference type="NCBI Taxonomy" id="1834034"/>
    <lineage>
        <taxon>Bacteria</taxon>
        <taxon>Pseudomonadati</taxon>
        <taxon>Pseudomonadota</taxon>
        <taxon>Gammaproteobacteria</taxon>
        <taxon>Oceanospirillales</taxon>
        <taxon>Oceanospirillaceae</taxon>
        <taxon>Litoribrevibacter</taxon>
    </lineage>
</organism>
<keyword evidence="1" id="KW-0805">Transcription regulation</keyword>
<comment type="caution">
    <text evidence="5">The sequence shown here is derived from an EMBL/GenBank/DDBJ whole genome shotgun (WGS) entry which is preliminary data.</text>
</comment>
<dbReference type="Proteomes" id="UP001595476">
    <property type="component" value="Unassembled WGS sequence"/>
</dbReference>
<reference evidence="6" key="1">
    <citation type="journal article" date="2019" name="Int. J. Syst. Evol. Microbiol.">
        <title>The Global Catalogue of Microorganisms (GCM) 10K type strain sequencing project: providing services to taxonomists for standard genome sequencing and annotation.</title>
        <authorList>
            <consortium name="The Broad Institute Genomics Platform"/>
            <consortium name="The Broad Institute Genome Sequencing Center for Infectious Disease"/>
            <person name="Wu L."/>
            <person name="Ma J."/>
        </authorList>
    </citation>
    <scope>NUCLEOTIDE SEQUENCE [LARGE SCALE GENOMIC DNA]</scope>
    <source>
        <strain evidence="6">KCTC 52438</strain>
    </source>
</reference>
<proteinExistence type="predicted"/>
<accession>A0ABV7H6A6</accession>
<dbReference type="InterPro" id="IPR053142">
    <property type="entry name" value="PchR_regulatory_protein"/>
</dbReference>
<dbReference type="PROSITE" id="PS01124">
    <property type="entry name" value="HTH_ARAC_FAMILY_2"/>
    <property type="match status" value="1"/>
</dbReference>
<keyword evidence="6" id="KW-1185">Reference proteome</keyword>
<dbReference type="Pfam" id="PF12833">
    <property type="entry name" value="HTH_18"/>
    <property type="match status" value="1"/>
</dbReference>
<evidence type="ECO:0000256" key="1">
    <source>
        <dbReference type="ARBA" id="ARBA00023015"/>
    </source>
</evidence>
<sequence length="325" mass="36982">MNTNTIFLQDLRDLQSRLGLSQNIRGADVSLPVMAGHFQYLTFQRGLSMHVMDAVEHQNTESTMELPEGLSFNFMFSGQINFSFANEKHIIGPDQGRIRCSAIVNNSSDILTRSMCAGMHIKKVNVFVERQWLESRCKSSNDSELLSHLFTHKRVLHWLPDDEVVEKATRLFTVNQEKGFSGQLEAEFLTMQLLSDCIDQLHQDLKTLNEQSKVAVSNPSLALKQAIDEQLEHHTCLYDIAAALNMSERTLQRRFQSCFQQTASAYVRQYRLEKAKRALTIEGRSIGEAAYIAGYNHSSNFVNAFKKHVGMTPSEFLKVHQGVRH</sequence>